<sequence length="441" mass="50070">MIELYFETDPTKLPNMSSNVLPVRMFGKSALEGMYNSIGGAALQEFRRLQEQPDETAFDLMMLSLAVTAADTFVERNTRAEDAWCRQFKVHLPLLEPDLWQQQRSLLQETLHFLSGDLWDFEFSQSDFQIPSKITHRRARKIHIDNHDSVCLFSGGLDSMIGAIDLTQQGKKPVLVSHAYPKDREKQDDVYNKLRLTNAKFQVVANPRKVKEIPVDVQMRTRSFNFIAFGALIATALSKNHYNNQTVNLYIPENGLISINPPLTARRIGSLSTRTTHPFFLGKLNELFINIGLPVKLLNPYQFKTKGEMIVDCQNQALLKKVAVDTVSCGKWKRSGIQCGRCVPCLIRRASFNAATYNDNTPYQFPVLNHVIKNPNNRDDLMSMIVAIQSLENASNKNIWVARSGSLPFEKTERQSIIDTVLRGMGEVKNYLQTQNLDVTV</sequence>
<dbReference type="GeneID" id="35779241"/>
<keyword evidence="2" id="KW-1185">Reference proteome</keyword>
<dbReference type="SUPFAM" id="SSF52402">
    <property type="entry name" value="Adenine nucleotide alpha hydrolases-like"/>
    <property type="match status" value="1"/>
</dbReference>
<protein>
    <submittedName>
        <fullName evidence="1">Uncharacterized protein</fullName>
    </submittedName>
</protein>
<accession>A0A378Q7U9</accession>
<dbReference type="NCBIfam" id="NF041925">
    <property type="entry name" value="QatC"/>
    <property type="match status" value="1"/>
</dbReference>
<organism evidence="1 2">
    <name type="scientific">Faucicola osloensis</name>
    <name type="common">Moraxella osloensis</name>
    <dbReference type="NCBI Taxonomy" id="34062"/>
    <lineage>
        <taxon>Bacteria</taxon>
        <taxon>Pseudomonadati</taxon>
        <taxon>Pseudomonadota</taxon>
        <taxon>Gammaproteobacteria</taxon>
        <taxon>Moraxellales</taxon>
        <taxon>Moraxellaceae</taxon>
        <taxon>Faucicola</taxon>
    </lineage>
</organism>
<gene>
    <name evidence="1" type="ORF">NCTC10465_00021</name>
</gene>
<reference evidence="1 2" key="1">
    <citation type="submission" date="2018-06" db="EMBL/GenBank/DDBJ databases">
        <authorList>
            <consortium name="Pathogen Informatics"/>
            <person name="Doyle S."/>
        </authorList>
    </citation>
    <scope>NUCLEOTIDE SEQUENCE [LARGE SCALE GENOMIC DNA]</scope>
    <source>
        <strain evidence="1 2">NCTC10465</strain>
    </source>
</reference>
<name>A0A378Q7U9_FAUOS</name>
<evidence type="ECO:0000313" key="1">
    <source>
        <dbReference type="EMBL" id="STY96278.1"/>
    </source>
</evidence>
<dbReference type="EMBL" id="UGPY01000001">
    <property type="protein sequence ID" value="STY96278.1"/>
    <property type="molecule type" value="Genomic_DNA"/>
</dbReference>
<proteinExistence type="predicted"/>
<evidence type="ECO:0000313" key="2">
    <source>
        <dbReference type="Proteomes" id="UP000255230"/>
    </source>
</evidence>
<dbReference type="KEGG" id="mos:AXE82_07150"/>
<dbReference type="InterPro" id="IPR049676">
    <property type="entry name" value="QatC"/>
</dbReference>
<dbReference type="AlphaFoldDB" id="A0A378Q7U9"/>
<dbReference type="Gene3D" id="3.40.50.620">
    <property type="entry name" value="HUPs"/>
    <property type="match status" value="1"/>
</dbReference>
<dbReference type="RefSeq" id="WP_062333038.1">
    <property type="nucleotide sequence ID" value="NZ_CBCRZU010000040.1"/>
</dbReference>
<dbReference type="Proteomes" id="UP000255230">
    <property type="component" value="Unassembled WGS sequence"/>
</dbReference>
<dbReference type="InterPro" id="IPR014729">
    <property type="entry name" value="Rossmann-like_a/b/a_fold"/>
</dbReference>